<dbReference type="AlphaFoldDB" id="A0A7W8NI49"/>
<dbReference type="PROSITE" id="PS51186">
    <property type="entry name" value="GNAT"/>
    <property type="match status" value="2"/>
</dbReference>
<keyword evidence="1 4" id="KW-0808">Transferase</keyword>
<dbReference type="CDD" id="cd04301">
    <property type="entry name" value="NAT_SF"/>
    <property type="match status" value="2"/>
</dbReference>
<name>A0A7W8NI49_9DEIO</name>
<dbReference type="GO" id="GO:0016747">
    <property type="term" value="F:acyltransferase activity, transferring groups other than amino-acyl groups"/>
    <property type="evidence" value="ECO:0007669"/>
    <property type="project" value="InterPro"/>
</dbReference>
<dbReference type="Proteomes" id="UP000552709">
    <property type="component" value="Unassembled WGS sequence"/>
</dbReference>
<evidence type="ECO:0000256" key="1">
    <source>
        <dbReference type="ARBA" id="ARBA00022679"/>
    </source>
</evidence>
<dbReference type="PANTHER" id="PTHR43877:SF6">
    <property type="entry name" value="GCN5-RELATED N-ACETYLTRANSFERASE"/>
    <property type="match status" value="1"/>
</dbReference>
<evidence type="ECO:0000256" key="2">
    <source>
        <dbReference type="ARBA" id="ARBA00023315"/>
    </source>
</evidence>
<evidence type="ECO:0000259" key="3">
    <source>
        <dbReference type="PROSITE" id="PS51186"/>
    </source>
</evidence>
<sequence>MSVTVRPIGDGEWAAAEWDAAAHLLSLAQPHEPWGARELRKRQQEQTDWGYRAGVLVALQDGEVRGMAAYSQNPGAYHPQRYVLELAVHPASGGRGVGGALWDALEGILREHDAQQARILAREDHPVAPGFLARRGFTAGKRYFTSSLDVTAFDDAPFRTLLAALAAQGVRIRSLAELQAGHMPDLHTRLHALMSDVRGDVPRADPVTPLSFQVFKDAVLGDPGLLPQAYLVAEAGGEWIGQTTLFRSEASRELFTGLTGVTREWRGRGVATALKVAAIGVVRALGAPTIRTDNASDNAPMLRVNDRLGFVRDPATVSYLRQF</sequence>
<feature type="domain" description="N-acetyltransferase" evidence="3">
    <location>
        <begin position="170"/>
        <end position="323"/>
    </location>
</feature>
<organism evidence="4 5">
    <name type="scientific">Deinococcus humi</name>
    <dbReference type="NCBI Taxonomy" id="662880"/>
    <lineage>
        <taxon>Bacteria</taxon>
        <taxon>Thermotogati</taxon>
        <taxon>Deinococcota</taxon>
        <taxon>Deinococci</taxon>
        <taxon>Deinococcales</taxon>
        <taxon>Deinococcaceae</taxon>
        <taxon>Deinococcus</taxon>
    </lineage>
</organism>
<dbReference type="InterPro" id="IPR016181">
    <property type="entry name" value="Acyl_CoA_acyltransferase"/>
</dbReference>
<dbReference type="Gene3D" id="3.40.630.30">
    <property type="match status" value="1"/>
</dbReference>
<keyword evidence="2" id="KW-0012">Acyltransferase</keyword>
<evidence type="ECO:0000313" key="4">
    <source>
        <dbReference type="EMBL" id="MBB5364697.1"/>
    </source>
</evidence>
<proteinExistence type="predicted"/>
<dbReference type="RefSeq" id="WP_184135430.1">
    <property type="nucleotide sequence ID" value="NZ_JACHFL010000012.1"/>
</dbReference>
<comment type="caution">
    <text evidence="4">The sequence shown here is derived from an EMBL/GenBank/DDBJ whole genome shotgun (WGS) entry which is preliminary data.</text>
</comment>
<dbReference type="PANTHER" id="PTHR43877">
    <property type="entry name" value="AMINOALKYLPHOSPHONATE N-ACETYLTRANSFERASE-RELATED-RELATED"/>
    <property type="match status" value="1"/>
</dbReference>
<dbReference type="InterPro" id="IPR050832">
    <property type="entry name" value="Bact_Acetyltransf"/>
</dbReference>
<feature type="domain" description="N-acetyltransferase" evidence="3">
    <location>
        <begin position="3"/>
        <end position="160"/>
    </location>
</feature>
<evidence type="ECO:0000313" key="5">
    <source>
        <dbReference type="Proteomes" id="UP000552709"/>
    </source>
</evidence>
<keyword evidence="5" id="KW-1185">Reference proteome</keyword>
<gene>
    <name evidence="4" type="ORF">HNQ08_003810</name>
</gene>
<accession>A0A7W8NI49</accession>
<dbReference type="EMBL" id="JACHFL010000012">
    <property type="protein sequence ID" value="MBB5364697.1"/>
    <property type="molecule type" value="Genomic_DNA"/>
</dbReference>
<reference evidence="4 5" key="1">
    <citation type="submission" date="2020-08" db="EMBL/GenBank/DDBJ databases">
        <title>Genomic Encyclopedia of Type Strains, Phase IV (KMG-IV): sequencing the most valuable type-strain genomes for metagenomic binning, comparative biology and taxonomic classification.</title>
        <authorList>
            <person name="Goeker M."/>
        </authorList>
    </citation>
    <scope>NUCLEOTIDE SEQUENCE [LARGE SCALE GENOMIC DNA]</scope>
    <source>
        <strain evidence="4 5">DSM 27939</strain>
    </source>
</reference>
<dbReference type="Pfam" id="PF00583">
    <property type="entry name" value="Acetyltransf_1"/>
    <property type="match status" value="2"/>
</dbReference>
<protein>
    <submittedName>
        <fullName evidence="4">GNAT superfamily N-acetyltransferase</fullName>
    </submittedName>
</protein>
<dbReference type="SUPFAM" id="SSF55729">
    <property type="entry name" value="Acyl-CoA N-acyltransferases (Nat)"/>
    <property type="match status" value="2"/>
</dbReference>
<dbReference type="InterPro" id="IPR000182">
    <property type="entry name" value="GNAT_dom"/>
</dbReference>